<organism evidence="2">
    <name type="scientific">Fagus sylvatica</name>
    <name type="common">Beechnut</name>
    <dbReference type="NCBI Taxonomy" id="28930"/>
    <lineage>
        <taxon>Eukaryota</taxon>
        <taxon>Viridiplantae</taxon>
        <taxon>Streptophyta</taxon>
        <taxon>Embryophyta</taxon>
        <taxon>Tracheophyta</taxon>
        <taxon>Spermatophyta</taxon>
        <taxon>Magnoliopsida</taxon>
        <taxon>eudicotyledons</taxon>
        <taxon>Gunneridae</taxon>
        <taxon>Pentapetalae</taxon>
        <taxon>rosids</taxon>
        <taxon>fabids</taxon>
        <taxon>Fagales</taxon>
        <taxon>Fagaceae</taxon>
        <taxon>Fagus</taxon>
    </lineage>
</organism>
<dbReference type="AlphaFoldDB" id="A0A2N9FER9"/>
<reference evidence="2" key="1">
    <citation type="submission" date="2018-02" db="EMBL/GenBank/DDBJ databases">
        <authorList>
            <person name="Cohen D.B."/>
            <person name="Kent A.D."/>
        </authorList>
    </citation>
    <scope>NUCLEOTIDE SEQUENCE</scope>
</reference>
<evidence type="ECO:0000313" key="2">
    <source>
        <dbReference type="EMBL" id="SPC85349.1"/>
    </source>
</evidence>
<dbReference type="EMBL" id="OIVN01000777">
    <property type="protein sequence ID" value="SPC85349.1"/>
    <property type="molecule type" value="Genomic_DNA"/>
</dbReference>
<accession>A0A2N9FER9</accession>
<sequence>MWDSLTVSKSKLRAGGGSCGSKCEVSKSEGRVGGDTWDVVHNSIEEDVLGWRGAGEQGNICVEQAVDVEVLTAGTEQDGVSGEQTSGDGMLCTSGGLGMLGVVACVVRENLCLTLAKMMVVLLREREKNRSTLSIGGETTINGGRGEQ</sequence>
<name>A0A2N9FER9_FAGSY</name>
<gene>
    <name evidence="2" type="ORF">FSB_LOCUS13231</name>
</gene>
<evidence type="ECO:0000256" key="1">
    <source>
        <dbReference type="SAM" id="MobiDB-lite"/>
    </source>
</evidence>
<protein>
    <submittedName>
        <fullName evidence="2">Uncharacterized protein</fullName>
    </submittedName>
</protein>
<feature type="region of interest" description="Disordered" evidence="1">
    <location>
        <begin position="1"/>
        <end position="20"/>
    </location>
</feature>
<proteinExistence type="predicted"/>